<protein>
    <submittedName>
        <fullName evidence="4">Uncharacterized protein LOC109485016</fullName>
    </submittedName>
</protein>
<accession>A0A6P5APL2</accession>
<organism evidence="3 4">
    <name type="scientific">Branchiostoma belcheri</name>
    <name type="common">Amphioxus</name>
    <dbReference type="NCBI Taxonomy" id="7741"/>
    <lineage>
        <taxon>Eukaryota</taxon>
        <taxon>Metazoa</taxon>
        <taxon>Chordata</taxon>
        <taxon>Cephalochordata</taxon>
        <taxon>Leptocardii</taxon>
        <taxon>Amphioxiformes</taxon>
        <taxon>Branchiostomatidae</taxon>
        <taxon>Branchiostoma</taxon>
    </lineage>
</organism>
<feature type="compositionally biased region" description="Polar residues" evidence="1">
    <location>
        <begin position="332"/>
        <end position="343"/>
    </location>
</feature>
<dbReference type="GeneID" id="109485016"/>
<dbReference type="KEGG" id="bbel:109485016"/>
<evidence type="ECO:0000256" key="1">
    <source>
        <dbReference type="SAM" id="MobiDB-lite"/>
    </source>
</evidence>
<feature type="compositionally biased region" description="Polar residues" evidence="1">
    <location>
        <begin position="263"/>
        <end position="278"/>
    </location>
</feature>
<feature type="region of interest" description="Disordered" evidence="1">
    <location>
        <begin position="65"/>
        <end position="167"/>
    </location>
</feature>
<evidence type="ECO:0000313" key="3">
    <source>
        <dbReference type="Proteomes" id="UP000515135"/>
    </source>
</evidence>
<gene>
    <name evidence="4" type="primary">LOC109485016</name>
</gene>
<feature type="compositionally biased region" description="Polar residues" evidence="1">
    <location>
        <begin position="242"/>
        <end position="256"/>
    </location>
</feature>
<sequence length="472" mass="54043">MVQEFHVIRCFSCETFQVHQVKKSNKWNCKLCGAKQSIRKEYGRGSGADCRRHVQKLNMMRATLDTAPPASDDQEVSQQEWQERTEDSPDPQYDYTEDCQKPSKWEKFTASTDKTDDNQDPSDSEDPQFTTDKNRFQQRKRKGKGQSSQSYDRPGKRQRCQGAVPDVPARPSVVQTCATDWQLPTAEQENSPTFHDQRGYSNINTSHNLWYRRQHHENNIGGNTEPQPTAVHTTWQQKLHATNLTRKIQNQDFTEGNTERESTAQPRWQHSHTTNMTHSKVALSETSKIKHEEREEVKFRNKESWKDLDKNNDDRSVDRQMPNLAIKEQKGQRSLTSNFGSSSRWSRFTSKAVDDDDDDDEAQQVHVESYGSNQPNDSSSSKCDILSAQFTANEGNVEQDSSLKEVLSYYSDDPAIETCHHPMMVKPCSDPQGDVKTRMTGDVQTCGVSELRTGFCTGEDLDQVLGEDIWDV</sequence>
<dbReference type="Pfam" id="PF15749">
    <property type="entry name" value="MRNIP"/>
    <property type="match status" value="1"/>
</dbReference>
<dbReference type="InterPro" id="IPR032739">
    <property type="entry name" value="MRNIP"/>
</dbReference>
<dbReference type="AlphaFoldDB" id="A0A6P5APL2"/>
<dbReference type="GO" id="GO:0007095">
    <property type="term" value="P:mitotic G2 DNA damage checkpoint signaling"/>
    <property type="evidence" value="ECO:0007669"/>
    <property type="project" value="TreeGrafter"/>
</dbReference>
<dbReference type="GO" id="GO:0005634">
    <property type="term" value="C:nucleus"/>
    <property type="evidence" value="ECO:0007669"/>
    <property type="project" value="TreeGrafter"/>
</dbReference>
<proteinExistence type="predicted"/>
<dbReference type="RefSeq" id="XP_019643961.1">
    <property type="nucleotide sequence ID" value="XM_019788402.1"/>
</dbReference>
<name>A0A6P5APL2_BRABE</name>
<dbReference type="InterPro" id="IPR049472">
    <property type="entry name" value="MRNIP_N"/>
</dbReference>
<dbReference type="OrthoDB" id="5960226at2759"/>
<dbReference type="PANTHER" id="PTHR15863">
    <property type="entry name" value="MRN COMPLEX-INTERACTING PROTEIN"/>
    <property type="match status" value="1"/>
</dbReference>
<feature type="domain" description="MRN complex-interacting protein N-terminal" evidence="2">
    <location>
        <begin position="7"/>
        <end position="108"/>
    </location>
</feature>
<dbReference type="GO" id="GO:0003682">
    <property type="term" value="F:chromatin binding"/>
    <property type="evidence" value="ECO:0007669"/>
    <property type="project" value="TreeGrafter"/>
</dbReference>
<dbReference type="PANTHER" id="PTHR15863:SF2">
    <property type="entry name" value="MRN COMPLEX-INTERACTING PROTEIN"/>
    <property type="match status" value="1"/>
</dbReference>
<feature type="region of interest" description="Disordered" evidence="1">
    <location>
        <begin position="242"/>
        <end position="343"/>
    </location>
</feature>
<feature type="compositionally biased region" description="Basic and acidic residues" evidence="1">
    <location>
        <begin position="98"/>
        <end position="117"/>
    </location>
</feature>
<reference evidence="4" key="1">
    <citation type="submission" date="2025-08" db="UniProtKB">
        <authorList>
            <consortium name="RefSeq"/>
        </authorList>
    </citation>
    <scope>IDENTIFICATION</scope>
    <source>
        <tissue evidence="4">Gonad</tissue>
    </source>
</reference>
<feature type="compositionally biased region" description="Basic and acidic residues" evidence="1">
    <location>
        <begin position="287"/>
        <end position="318"/>
    </location>
</feature>
<evidence type="ECO:0000259" key="2">
    <source>
        <dbReference type="Pfam" id="PF15749"/>
    </source>
</evidence>
<evidence type="ECO:0000313" key="4">
    <source>
        <dbReference type="RefSeq" id="XP_019643961.1"/>
    </source>
</evidence>
<dbReference type="Proteomes" id="UP000515135">
    <property type="component" value="Unplaced"/>
</dbReference>
<keyword evidence="3" id="KW-1185">Reference proteome</keyword>